<organism evidence="2 3">
    <name type="scientific">Chryseobacterium ureilyticum</name>
    <dbReference type="NCBI Taxonomy" id="373668"/>
    <lineage>
        <taxon>Bacteria</taxon>
        <taxon>Pseudomonadati</taxon>
        <taxon>Bacteroidota</taxon>
        <taxon>Flavobacteriia</taxon>
        <taxon>Flavobacteriales</taxon>
        <taxon>Weeksellaceae</taxon>
        <taxon>Chryseobacterium group</taxon>
        <taxon>Chryseobacterium</taxon>
    </lineage>
</organism>
<dbReference type="OrthoDB" id="2582440at2"/>
<proteinExistence type="predicted"/>
<name>A0A1N7L4L4_9FLAO</name>
<dbReference type="Gene3D" id="2.60.40.10">
    <property type="entry name" value="Immunoglobulins"/>
    <property type="match status" value="2"/>
</dbReference>
<dbReference type="RefSeq" id="WP_139329222.1">
    <property type="nucleotide sequence ID" value="NZ_FTOL01000001.1"/>
</dbReference>
<dbReference type="InterPro" id="IPR013783">
    <property type="entry name" value="Ig-like_fold"/>
</dbReference>
<protein>
    <recommendedName>
        <fullName evidence="4">Ig-like domain-containing protein</fullName>
    </recommendedName>
</protein>
<dbReference type="Proteomes" id="UP000186744">
    <property type="component" value="Unassembled WGS sequence"/>
</dbReference>
<reference evidence="3" key="1">
    <citation type="submission" date="2017-01" db="EMBL/GenBank/DDBJ databases">
        <authorList>
            <person name="Varghese N."/>
            <person name="Submissions S."/>
        </authorList>
    </citation>
    <scope>NUCLEOTIDE SEQUENCE [LARGE SCALE GENOMIC DNA]</scope>
    <source>
        <strain evidence="3">DSM 18017</strain>
    </source>
</reference>
<feature type="signal peptide" evidence="1">
    <location>
        <begin position="1"/>
        <end position="21"/>
    </location>
</feature>
<gene>
    <name evidence="2" type="ORF">SAMN05421786_1011009</name>
</gene>
<keyword evidence="1" id="KW-0732">Signal</keyword>
<keyword evidence="3" id="KW-1185">Reference proteome</keyword>
<feature type="chain" id="PRO_5012230317" description="Ig-like domain-containing protein" evidence="1">
    <location>
        <begin position="22"/>
        <end position="774"/>
    </location>
</feature>
<sequence length="774" mass="82050">MKNKNLFVFILLTWGNIMIFAQDCSINAGGNATICGTSYTLQGSVAGSGNSTPVWTVVSKPAGAPNPIINGANTYTPNVTGMTSPGNYVFEISQSCTTGTVKSQVTITAPGEVSTFTAGPDITNVSALTGTATLAGVIPSGYTASWTYYSIINYENYGIISTQNAIMSNNTTANPSLILTKKANHDTDPAYRAVLRITSINNPNCWYEDDAIVRFIPNPQISIPAINDFCYQSASNDRYIYLDGTSPVFSTTSPGSSGNPAFGTTVSLNVISQPAGGNISFLSLLEGAIYFNGVNAIGTYTFTVTVTNANGTYTTPQVSYTYNGISPKNVDFLDSSYPEQMAVYSSGGSAGAVYCNYVGKTTPINVYFKIDPADPASVITNISNIRITPLGGAPILTLNGAGTMNRNIVATPPAGGWQVGTYAISINTQNGTCNTTQAYYIHISDGNRSNVSVPNTTTCYPGSGVVTATIPLPEVYKGIVNSSYFQDFNGRYDFTLVSKPAGAAVPTYEASNFRTLTSTSTVISNLDKQGEYVFKIKAVPGPGTDPRFLEKEYECSGASLESTFSIFVSKQINSNAGSDKAVSCNTTMSLAGNDPGVTSTGQWELTSKPAGATDPIIVNPLLYNTAVTGLSVFGVYKFSWKVTTGTCTSMDEVVITFNQCTACYKPSVMATTGNPALNTNFGITSLGRAGAGHPDNWPMIRKGGWIALESKTKGFVPNRVDFNISGNPVGIPVANFIEGMLVYDMTNKCMKMYTLKEGDTSMAWHCISTQACPD</sequence>
<evidence type="ECO:0008006" key="4">
    <source>
        <dbReference type="Google" id="ProtNLM"/>
    </source>
</evidence>
<accession>A0A1N7L4L4</accession>
<evidence type="ECO:0000313" key="2">
    <source>
        <dbReference type="EMBL" id="SIS68778.1"/>
    </source>
</evidence>
<dbReference type="STRING" id="373668.SAMN05421786_1011009"/>
<evidence type="ECO:0000313" key="3">
    <source>
        <dbReference type="Proteomes" id="UP000186744"/>
    </source>
</evidence>
<dbReference type="AlphaFoldDB" id="A0A1N7L4L4"/>
<dbReference type="EMBL" id="FTOL01000001">
    <property type="protein sequence ID" value="SIS68778.1"/>
    <property type="molecule type" value="Genomic_DNA"/>
</dbReference>
<evidence type="ECO:0000256" key="1">
    <source>
        <dbReference type="SAM" id="SignalP"/>
    </source>
</evidence>